<feature type="transmembrane region" description="Helical" evidence="6">
    <location>
        <begin position="160"/>
        <end position="181"/>
    </location>
</feature>
<feature type="transmembrane region" description="Helical" evidence="6">
    <location>
        <begin position="187"/>
        <end position="210"/>
    </location>
</feature>
<feature type="transmembrane region" description="Helical" evidence="6">
    <location>
        <begin position="127"/>
        <end position="148"/>
    </location>
</feature>
<accession>A0ABP9HL29</accession>
<evidence type="ECO:0000256" key="3">
    <source>
        <dbReference type="ARBA" id="ARBA00022692"/>
    </source>
</evidence>
<proteinExistence type="predicted"/>
<feature type="transmembrane region" description="Helical" evidence="6">
    <location>
        <begin position="44"/>
        <end position="66"/>
    </location>
</feature>
<feature type="transmembrane region" description="Helical" evidence="6">
    <location>
        <begin position="466"/>
        <end position="485"/>
    </location>
</feature>
<keyword evidence="2" id="KW-1003">Cell membrane</keyword>
<keyword evidence="5 6" id="KW-0472">Membrane</keyword>
<dbReference type="RefSeq" id="WP_345169131.1">
    <property type="nucleotide sequence ID" value="NZ_BAABJK010000008.1"/>
</dbReference>
<evidence type="ECO:0000256" key="6">
    <source>
        <dbReference type="SAM" id="Phobius"/>
    </source>
</evidence>
<dbReference type="InterPro" id="IPR002528">
    <property type="entry name" value="MATE_fam"/>
</dbReference>
<evidence type="ECO:0000313" key="8">
    <source>
        <dbReference type="Proteomes" id="UP001501692"/>
    </source>
</evidence>
<evidence type="ECO:0000256" key="1">
    <source>
        <dbReference type="ARBA" id="ARBA00004651"/>
    </source>
</evidence>
<evidence type="ECO:0000256" key="5">
    <source>
        <dbReference type="ARBA" id="ARBA00023136"/>
    </source>
</evidence>
<evidence type="ECO:0000313" key="7">
    <source>
        <dbReference type="EMBL" id="GAA4973272.1"/>
    </source>
</evidence>
<organism evidence="7 8">
    <name type="scientific">Algibacter aquimarinus</name>
    <dbReference type="NCBI Taxonomy" id="1136748"/>
    <lineage>
        <taxon>Bacteria</taxon>
        <taxon>Pseudomonadati</taxon>
        <taxon>Bacteroidota</taxon>
        <taxon>Flavobacteriia</taxon>
        <taxon>Flavobacteriales</taxon>
        <taxon>Flavobacteriaceae</taxon>
        <taxon>Algibacter</taxon>
    </lineage>
</organism>
<evidence type="ECO:0000256" key="2">
    <source>
        <dbReference type="ARBA" id="ARBA00022475"/>
    </source>
</evidence>
<reference evidence="8" key="1">
    <citation type="journal article" date="2019" name="Int. J. Syst. Evol. Microbiol.">
        <title>The Global Catalogue of Microorganisms (GCM) 10K type strain sequencing project: providing services to taxonomists for standard genome sequencing and annotation.</title>
        <authorList>
            <consortium name="The Broad Institute Genomics Platform"/>
            <consortium name="The Broad Institute Genome Sequencing Center for Infectious Disease"/>
            <person name="Wu L."/>
            <person name="Ma J."/>
        </authorList>
    </citation>
    <scope>NUCLEOTIDE SEQUENCE [LARGE SCALE GENOMIC DNA]</scope>
    <source>
        <strain evidence="8">JCM 18287</strain>
    </source>
</reference>
<comment type="caution">
    <text evidence="7">The sequence shown here is derived from an EMBL/GenBank/DDBJ whole genome shotgun (WGS) entry which is preliminary data.</text>
</comment>
<protein>
    <submittedName>
        <fullName evidence="7">Oligosaccharide flippase family protein</fullName>
    </submittedName>
</protein>
<feature type="transmembrane region" description="Helical" evidence="6">
    <location>
        <begin position="408"/>
        <end position="428"/>
    </location>
</feature>
<keyword evidence="3 6" id="KW-0812">Transmembrane</keyword>
<dbReference type="PANTHER" id="PTHR30250:SF26">
    <property type="entry name" value="PSMA PROTEIN"/>
    <property type="match status" value="1"/>
</dbReference>
<dbReference type="Pfam" id="PF01554">
    <property type="entry name" value="MatE"/>
    <property type="match status" value="1"/>
</dbReference>
<sequence>MSTSESNKRIAKNTALLYVRMLFTMGVGFYTSRIVLDALGFVDYGIYNVVGGIVSTLAILNGSMAGATQRWITIALGKENLEYLKKVFSIGVSAQVIIAIIVLLIIETLGLWYLYGYAVIPEDRMNASFWVFQISAITMVLSILNVPFMGAIMAHEKMGAFAAFSIIDVIMKLVICYAVYATTLDKLIVYASLLLLTFLINFLIQQIYCYKKFEEARFRLGWDKDILKQMWSLAFWSMSGNVAYMGYTQGITLLINLFFGPTMNAAASIASQAGNIINQFSANFQTAMNPQITKNYAKNQFKEMHDLVFRSAKFSYFLMLIFVVPLFFEANLLLSLWLKEVPNHSVYFLRLGLFISMFMAVRNPLIVSAQANGDIKKYQFVVIPILLLVTPVSYIILKLGGIPETTSYVMLVIIIIAVFASAYMLRDMVHLDFMDFVKRVMLKIFLVTITAFSLPTIVYLFMDEGIIRFLALGTVATLSCVMSIYKIGLTDSERIFVLNIITSKLKFIKLK</sequence>
<keyword evidence="8" id="KW-1185">Reference proteome</keyword>
<feature type="transmembrane region" description="Helical" evidence="6">
    <location>
        <begin position="440"/>
        <end position="460"/>
    </location>
</feature>
<gene>
    <name evidence="7" type="ORF">GCM10023315_24590</name>
</gene>
<dbReference type="Proteomes" id="UP001501692">
    <property type="component" value="Unassembled WGS sequence"/>
</dbReference>
<feature type="transmembrane region" description="Helical" evidence="6">
    <location>
        <begin position="15"/>
        <end position="32"/>
    </location>
</feature>
<evidence type="ECO:0000256" key="4">
    <source>
        <dbReference type="ARBA" id="ARBA00022989"/>
    </source>
</evidence>
<comment type="subcellular location">
    <subcellularLocation>
        <location evidence="1">Cell membrane</location>
        <topology evidence="1">Multi-pass membrane protein</topology>
    </subcellularLocation>
</comment>
<dbReference type="PANTHER" id="PTHR30250">
    <property type="entry name" value="PST FAMILY PREDICTED COLANIC ACID TRANSPORTER"/>
    <property type="match status" value="1"/>
</dbReference>
<feature type="transmembrane region" description="Helical" evidence="6">
    <location>
        <begin position="87"/>
        <end position="115"/>
    </location>
</feature>
<dbReference type="InterPro" id="IPR050833">
    <property type="entry name" value="Poly_Biosynth_Transport"/>
</dbReference>
<name>A0ABP9HL29_9FLAO</name>
<feature type="transmembrane region" description="Helical" evidence="6">
    <location>
        <begin position="378"/>
        <end position="396"/>
    </location>
</feature>
<feature type="transmembrane region" description="Helical" evidence="6">
    <location>
        <begin position="314"/>
        <end position="334"/>
    </location>
</feature>
<feature type="transmembrane region" description="Helical" evidence="6">
    <location>
        <begin position="346"/>
        <end position="366"/>
    </location>
</feature>
<dbReference type="EMBL" id="BAABJK010000008">
    <property type="protein sequence ID" value="GAA4973272.1"/>
    <property type="molecule type" value="Genomic_DNA"/>
</dbReference>
<keyword evidence="4 6" id="KW-1133">Transmembrane helix</keyword>